<feature type="domain" description="FF" evidence="5">
    <location>
        <begin position="388"/>
        <end position="444"/>
    </location>
</feature>
<feature type="compositionally biased region" description="Acidic residues" evidence="3">
    <location>
        <begin position="301"/>
        <end position="310"/>
    </location>
</feature>
<evidence type="ECO:0000259" key="4">
    <source>
        <dbReference type="PROSITE" id="PS50020"/>
    </source>
</evidence>
<dbReference type="OrthoDB" id="410044at2759"/>
<dbReference type="InParanoid" id="A0A078AGF5"/>
<dbReference type="InterPro" id="IPR001202">
    <property type="entry name" value="WW_dom"/>
</dbReference>
<evidence type="ECO:0000313" key="7">
    <source>
        <dbReference type="Proteomes" id="UP000039865"/>
    </source>
</evidence>
<organism evidence="6 7">
    <name type="scientific">Stylonychia lemnae</name>
    <name type="common">Ciliate</name>
    <dbReference type="NCBI Taxonomy" id="5949"/>
    <lineage>
        <taxon>Eukaryota</taxon>
        <taxon>Sar</taxon>
        <taxon>Alveolata</taxon>
        <taxon>Ciliophora</taxon>
        <taxon>Intramacronucleata</taxon>
        <taxon>Spirotrichea</taxon>
        <taxon>Stichotrichia</taxon>
        <taxon>Sporadotrichida</taxon>
        <taxon>Oxytrichidae</taxon>
        <taxon>Stylonychinae</taxon>
        <taxon>Stylonychia</taxon>
    </lineage>
</organism>
<dbReference type="EMBL" id="CCKQ01008466">
    <property type="protein sequence ID" value="CDW79923.1"/>
    <property type="molecule type" value="Genomic_DNA"/>
</dbReference>
<feature type="region of interest" description="Disordered" evidence="3">
    <location>
        <begin position="268"/>
        <end position="381"/>
    </location>
</feature>
<protein>
    <submittedName>
        <fullName evidence="6">Transcription elongation regulator 1 isoform 2</fullName>
    </submittedName>
</protein>
<dbReference type="AlphaFoldDB" id="A0A078AGF5"/>
<dbReference type="InterPro" id="IPR002713">
    <property type="entry name" value="FF_domain"/>
</dbReference>
<dbReference type="GO" id="GO:0005634">
    <property type="term" value="C:nucleus"/>
    <property type="evidence" value="ECO:0007669"/>
    <property type="project" value="TreeGrafter"/>
</dbReference>
<dbReference type="Proteomes" id="UP000039865">
    <property type="component" value="Unassembled WGS sequence"/>
</dbReference>
<feature type="coiled-coil region" evidence="2">
    <location>
        <begin position="601"/>
        <end position="628"/>
    </location>
</feature>
<dbReference type="PROSITE" id="PS51676">
    <property type="entry name" value="FF"/>
    <property type="match status" value="2"/>
</dbReference>
<dbReference type="InterPro" id="IPR045148">
    <property type="entry name" value="TCRG1-like"/>
</dbReference>
<feature type="compositionally biased region" description="Basic and acidic residues" evidence="3">
    <location>
        <begin position="276"/>
        <end position="290"/>
    </location>
</feature>
<evidence type="ECO:0000256" key="1">
    <source>
        <dbReference type="ARBA" id="ARBA00022737"/>
    </source>
</evidence>
<dbReference type="PROSITE" id="PS50020">
    <property type="entry name" value="WW_DOMAIN_2"/>
    <property type="match status" value="1"/>
</dbReference>
<keyword evidence="1" id="KW-0677">Repeat</keyword>
<evidence type="ECO:0000259" key="5">
    <source>
        <dbReference type="PROSITE" id="PS51676"/>
    </source>
</evidence>
<dbReference type="FunCoup" id="A0A078AGF5">
    <property type="interactions" value="78"/>
</dbReference>
<dbReference type="InterPro" id="IPR036517">
    <property type="entry name" value="FF_domain_sf"/>
</dbReference>
<accession>A0A078AGF5</accession>
<dbReference type="Gene3D" id="1.10.10.440">
    <property type="entry name" value="FF domain"/>
    <property type="match status" value="3"/>
</dbReference>
<evidence type="ECO:0000256" key="3">
    <source>
        <dbReference type="SAM" id="MobiDB-lite"/>
    </source>
</evidence>
<dbReference type="GO" id="GO:0070063">
    <property type="term" value="F:RNA polymerase binding"/>
    <property type="evidence" value="ECO:0007669"/>
    <property type="project" value="InterPro"/>
</dbReference>
<dbReference type="SMART" id="SM00441">
    <property type="entry name" value="FF"/>
    <property type="match status" value="4"/>
</dbReference>
<gene>
    <name evidence="6" type="primary">Contig8522.g9094</name>
    <name evidence="6" type="ORF">STYLEM_8915</name>
</gene>
<sequence>MYNFDKDPKKQQKNFFKHFWDFSDEQSKQVQGQFINQEVEMWQNQLEQKAQQFMEGEDVPDYMKEYYKSQQESGKPQTLMAQNLEYQQKIALEKQILESKILSKLPANAPQWMQGYHLEYYGGFFNKWQRYETQDQNTGESIPYWYNQDLQKSTWDNPLLILESLVINGIESDEITVVKDWESMHGTPFIAIQILGLKKKDKRALYLHRQNKRIFKENPIQVVKQPDSSALENNNPEQKIKASLINEKRDDNQSDVDGDDSDALNIEIEEENEQEPEQKEQELARSKSDDQDNQSLQQQQNEEENEDSYQYDDQMLDPNAYDEDEDELESKQSEEESEEEKENFSITQIKQQAQEKSQSKQQYVNEVDSDQQSSDDSFEETPEQIFIQSHQREIVQFKEMLKEKKVDVFNTNWMKELPKVIHDPRCRLIPTQYREMIFEEYIKNIDLDRQRKKLWQQNSTLKQQFNDTLQKLIIEKKLDQDSEFQHLNKLLAGQQFYDKLLREDKDFLYSEFNRTQQMLKIQTRENQVEKYQQLMIRLPRMMNLTAEITYKDVKKVIKDEPAYKEFKSKTMKQQIFEEFMLNEILSDVGQKRARLVAMGGHDDEVQKIDKKERKRLKLEEAQEKIKNDTRFNSQFLAQEQKFELFKEYMAEQFNKKRKDFRDLLDEHRYTINPFSSWETVKDLLSDDQRFKDFPEKNRFQTFESHKQFLDKKIKKDFVQFLTDSLTKMTILKYKNQEPFSDVIEELTEIFEHKDERFLAMGKYFQDERQTALVEEVKKVLQKQ</sequence>
<proteinExistence type="predicted"/>
<keyword evidence="2" id="KW-0175">Coiled coil</keyword>
<reference evidence="6 7" key="1">
    <citation type="submission" date="2014-06" db="EMBL/GenBank/DDBJ databases">
        <authorList>
            <person name="Swart Estienne"/>
        </authorList>
    </citation>
    <scope>NUCLEOTIDE SEQUENCE [LARGE SCALE GENOMIC DNA]</scope>
    <source>
        <strain evidence="6 7">130c</strain>
    </source>
</reference>
<name>A0A078AGF5_STYLE</name>
<keyword evidence="7" id="KW-1185">Reference proteome</keyword>
<feature type="compositionally biased region" description="Low complexity" evidence="3">
    <location>
        <begin position="348"/>
        <end position="362"/>
    </location>
</feature>
<dbReference type="PANTHER" id="PTHR15377:SF3">
    <property type="entry name" value="WW DOMAIN-CONTAINING PROTEIN"/>
    <property type="match status" value="1"/>
</dbReference>
<dbReference type="PANTHER" id="PTHR15377">
    <property type="entry name" value="TRANSCRIPTION ELONGATION REGULATOR 1"/>
    <property type="match status" value="1"/>
</dbReference>
<dbReference type="OMA" id="GSVPPFM"/>
<dbReference type="GO" id="GO:0003712">
    <property type="term" value="F:transcription coregulator activity"/>
    <property type="evidence" value="ECO:0007669"/>
    <property type="project" value="TreeGrafter"/>
</dbReference>
<feature type="domain" description="WW" evidence="4">
    <location>
        <begin position="122"/>
        <end position="160"/>
    </location>
</feature>
<feature type="domain" description="FF" evidence="5">
    <location>
        <begin position="652"/>
        <end position="708"/>
    </location>
</feature>
<evidence type="ECO:0000313" key="6">
    <source>
        <dbReference type="EMBL" id="CDW79923.1"/>
    </source>
</evidence>
<evidence type="ECO:0000256" key="2">
    <source>
        <dbReference type="SAM" id="Coils"/>
    </source>
</evidence>
<dbReference type="SUPFAM" id="SSF81698">
    <property type="entry name" value="FF domain"/>
    <property type="match status" value="3"/>
</dbReference>
<dbReference type="Pfam" id="PF01846">
    <property type="entry name" value="FF"/>
    <property type="match status" value="3"/>
</dbReference>